<dbReference type="InterPro" id="IPR052157">
    <property type="entry name" value="BCAA_transport_permease"/>
</dbReference>
<feature type="transmembrane region" description="Helical" evidence="9">
    <location>
        <begin position="65"/>
        <end position="83"/>
    </location>
</feature>
<evidence type="ECO:0000256" key="7">
    <source>
        <dbReference type="ARBA" id="ARBA00023136"/>
    </source>
</evidence>
<feature type="transmembrane region" description="Helical" evidence="9">
    <location>
        <begin position="184"/>
        <end position="202"/>
    </location>
</feature>
<dbReference type="RefSeq" id="WP_196414533.1">
    <property type="nucleotide sequence ID" value="NZ_JADQTO010000006.1"/>
</dbReference>
<dbReference type="EMBL" id="JADQTO010000006">
    <property type="protein sequence ID" value="MBG0562733.1"/>
    <property type="molecule type" value="Genomic_DNA"/>
</dbReference>
<keyword evidence="4 9" id="KW-0812">Transmembrane</keyword>
<evidence type="ECO:0000256" key="2">
    <source>
        <dbReference type="ARBA" id="ARBA00022448"/>
    </source>
</evidence>
<name>A0A931C910_9ACTN</name>
<keyword evidence="6 9" id="KW-1133">Transmembrane helix</keyword>
<comment type="subcellular location">
    <subcellularLocation>
        <location evidence="1">Cell membrane</location>
        <topology evidence="1">Multi-pass membrane protein</topology>
    </subcellularLocation>
</comment>
<feature type="transmembrane region" description="Helical" evidence="9">
    <location>
        <begin position="133"/>
        <end position="156"/>
    </location>
</feature>
<dbReference type="CDD" id="cd06582">
    <property type="entry name" value="TM_PBP1_LivH_like"/>
    <property type="match status" value="1"/>
</dbReference>
<accession>A0A931C910</accession>
<evidence type="ECO:0000256" key="4">
    <source>
        <dbReference type="ARBA" id="ARBA00022692"/>
    </source>
</evidence>
<keyword evidence="2" id="KW-0813">Transport</keyword>
<keyword evidence="11" id="KW-1185">Reference proteome</keyword>
<evidence type="ECO:0000256" key="9">
    <source>
        <dbReference type="SAM" id="Phobius"/>
    </source>
</evidence>
<protein>
    <submittedName>
        <fullName evidence="10">Branched-chain amino acid ABC transporter permease</fullName>
    </submittedName>
</protein>
<dbReference type="AlphaFoldDB" id="A0A931C910"/>
<dbReference type="GO" id="GO:0006865">
    <property type="term" value="P:amino acid transport"/>
    <property type="evidence" value="ECO:0007669"/>
    <property type="project" value="UniProtKB-KW"/>
</dbReference>
<feature type="transmembrane region" description="Helical" evidence="9">
    <location>
        <begin position="6"/>
        <end position="29"/>
    </location>
</feature>
<gene>
    <name evidence="10" type="ORF">I4J89_14855</name>
</gene>
<feature type="transmembrane region" description="Helical" evidence="9">
    <location>
        <begin position="257"/>
        <end position="276"/>
    </location>
</feature>
<organism evidence="10 11">
    <name type="scientific">Actinoplanes aureus</name>
    <dbReference type="NCBI Taxonomy" id="2792083"/>
    <lineage>
        <taxon>Bacteria</taxon>
        <taxon>Bacillati</taxon>
        <taxon>Actinomycetota</taxon>
        <taxon>Actinomycetes</taxon>
        <taxon>Micromonosporales</taxon>
        <taxon>Micromonosporaceae</taxon>
        <taxon>Actinoplanes</taxon>
    </lineage>
</organism>
<sequence>MSDLLGYIVTGLGIGAGFALVASGLVAIYRVTRVVNFAQGAFAVLAAMLTASLLGSGVPHGVAELGGVALGAITGLLVGVVAIGRPGTSPGTSLIVTLGLGVLAYAIEILIWGDQPRSYPGVPGVAEVGGARLQAHYLLIVAVTGPVFAVMAWFFARTDLGKALSACASNRYAAQVVGIDVRRMGLLAFAIGGALGGLAGVLTTPVQQVTFDSDVALIVNGFAAAVLGGLTRPGVALAGGLLLGVAQTLVAGYGGGAYQVEVALVLMLTVMIVQAARTGPVAETAR</sequence>
<feature type="transmembrane region" description="Helical" evidence="9">
    <location>
        <begin position="222"/>
        <end position="245"/>
    </location>
</feature>
<comment type="similarity">
    <text evidence="8">Belongs to the binding-protein-dependent transport system permease family. LivHM subfamily.</text>
</comment>
<evidence type="ECO:0000313" key="10">
    <source>
        <dbReference type="EMBL" id="MBG0562733.1"/>
    </source>
</evidence>
<comment type="caution">
    <text evidence="10">The sequence shown here is derived from an EMBL/GenBank/DDBJ whole genome shotgun (WGS) entry which is preliminary data.</text>
</comment>
<evidence type="ECO:0000313" key="11">
    <source>
        <dbReference type="Proteomes" id="UP000598146"/>
    </source>
</evidence>
<feature type="transmembrane region" description="Helical" evidence="9">
    <location>
        <begin position="41"/>
        <end position="59"/>
    </location>
</feature>
<dbReference type="PANTHER" id="PTHR11795">
    <property type="entry name" value="BRANCHED-CHAIN AMINO ACID TRANSPORT SYSTEM PERMEASE PROTEIN LIVH"/>
    <property type="match status" value="1"/>
</dbReference>
<evidence type="ECO:0000256" key="1">
    <source>
        <dbReference type="ARBA" id="ARBA00004651"/>
    </source>
</evidence>
<keyword evidence="5" id="KW-0029">Amino-acid transport</keyword>
<dbReference type="Proteomes" id="UP000598146">
    <property type="component" value="Unassembled WGS sequence"/>
</dbReference>
<evidence type="ECO:0000256" key="5">
    <source>
        <dbReference type="ARBA" id="ARBA00022970"/>
    </source>
</evidence>
<dbReference type="PANTHER" id="PTHR11795:SF450">
    <property type="entry name" value="ABC TRANSPORTER PERMEASE PROTEIN"/>
    <property type="match status" value="1"/>
</dbReference>
<feature type="transmembrane region" description="Helical" evidence="9">
    <location>
        <begin position="95"/>
        <end position="113"/>
    </location>
</feature>
<evidence type="ECO:0000256" key="6">
    <source>
        <dbReference type="ARBA" id="ARBA00022989"/>
    </source>
</evidence>
<keyword evidence="3" id="KW-1003">Cell membrane</keyword>
<dbReference type="InterPro" id="IPR001851">
    <property type="entry name" value="ABC_transp_permease"/>
</dbReference>
<dbReference type="Pfam" id="PF02653">
    <property type="entry name" value="BPD_transp_2"/>
    <property type="match status" value="1"/>
</dbReference>
<dbReference type="GO" id="GO:0022857">
    <property type="term" value="F:transmembrane transporter activity"/>
    <property type="evidence" value="ECO:0007669"/>
    <property type="project" value="InterPro"/>
</dbReference>
<keyword evidence="7 9" id="KW-0472">Membrane</keyword>
<dbReference type="GO" id="GO:0005886">
    <property type="term" value="C:plasma membrane"/>
    <property type="evidence" value="ECO:0007669"/>
    <property type="project" value="UniProtKB-SubCell"/>
</dbReference>
<evidence type="ECO:0000256" key="8">
    <source>
        <dbReference type="ARBA" id="ARBA00037998"/>
    </source>
</evidence>
<proteinExistence type="inferred from homology"/>
<evidence type="ECO:0000256" key="3">
    <source>
        <dbReference type="ARBA" id="ARBA00022475"/>
    </source>
</evidence>
<reference evidence="10" key="1">
    <citation type="submission" date="2020-11" db="EMBL/GenBank/DDBJ databases">
        <title>Isolation and identification of active actinomycetes.</title>
        <authorList>
            <person name="Sun X."/>
        </authorList>
    </citation>
    <scope>NUCLEOTIDE SEQUENCE</scope>
    <source>
        <strain evidence="10">NEAU-A11</strain>
    </source>
</reference>